<name>A0A1N6EA80_9BACT</name>
<evidence type="ECO:0000313" key="2">
    <source>
        <dbReference type="Proteomes" id="UP000185221"/>
    </source>
</evidence>
<dbReference type="OrthoDB" id="826960at2"/>
<sequence>MTNPNDLYITFSGFANNDQIIDSYELIHSLITEFGGQATFRFLLDPTLPMIKGDPNFISGVFKDFILKTIVEFKHHLGIVKVVHIKDPKSWIFAFSIDQKSMPSEKQSAPELTEPIQEFNLAISKKALQNLSEVPSAIAYL</sequence>
<reference evidence="2" key="1">
    <citation type="submission" date="2016-11" db="EMBL/GenBank/DDBJ databases">
        <authorList>
            <person name="Varghese N."/>
            <person name="Submissions S."/>
        </authorList>
    </citation>
    <scope>NUCLEOTIDE SEQUENCE [LARGE SCALE GENOMIC DNA]</scope>
    <source>
        <strain evidence="2">DSM 15292</strain>
    </source>
</reference>
<dbReference type="STRING" id="226505.SAMN05444394_1888"/>
<proteinExistence type="predicted"/>
<organism evidence="1 2">
    <name type="scientific">Algoriphagus halophilus</name>
    <dbReference type="NCBI Taxonomy" id="226505"/>
    <lineage>
        <taxon>Bacteria</taxon>
        <taxon>Pseudomonadati</taxon>
        <taxon>Bacteroidota</taxon>
        <taxon>Cytophagia</taxon>
        <taxon>Cytophagales</taxon>
        <taxon>Cyclobacteriaceae</taxon>
        <taxon>Algoriphagus</taxon>
    </lineage>
</organism>
<dbReference type="AlphaFoldDB" id="A0A1N6EA80"/>
<keyword evidence="2" id="KW-1185">Reference proteome</keyword>
<dbReference type="EMBL" id="FSRC01000001">
    <property type="protein sequence ID" value="SIN79871.1"/>
    <property type="molecule type" value="Genomic_DNA"/>
</dbReference>
<accession>A0A1N6EA80</accession>
<protein>
    <submittedName>
        <fullName evidence="1">Uncharacterized protein</fullName>
    </submittedName>
</protein>
<gene>
    <name evidence="1" type="ORF">SAMN05444394_1888</name>
</gene>
<dbReference type="Proteomes" id="UP000185221">
    <property type="component" value="Unassembled WGS sequence"/>
</dbReference>
<evidence type="ECO:0000313" key="1">
    <source>
        <dbReference type="EMBL" id="SIN79871.1"/>
    </source>
</evidence>
<dbReference type="RefSeq" id="WP_074224570.1">
    <property type="nucleotide sequence ID" value="NZ_FSRC01000001.1"/>
</dbReference>